<dbReference type="EMBL" id="JAJEKE010000009">
    <property type="protein sequence ID" value="MCQ1530069.1"/>
    <property type="molecule type" value="Genomic_DNA"/>
</dbReference>
<name>A0ABT1NFQ8_9FIRM</name>
<dbReference type="PANTHER" id="PTHR22576">
    <property type="entry name" value="MUCOSA ASSOCIATED LYMPHOID TISSUE LYMPHOMA TRANSLOCATION PROTEIN 1/PARACASPASE"/>
    <property type="match status" value="1"/>
</dbReference>
<proteinExistence type="predicted"/>
<accession>A0ABT1NFQ8</accession>
<evidence type="ECO:0000259" key="1">
    <source>
        <dbReference type="Pfam" id="PF00656"/>
    </source>
</evidence>
<evidence type="ECO:0000313" key="3">
    <source>
        <dbReference type="Proteomes" id="UP001651880"/>
    </source>
</evidence>
<organism evidence="2 3">
    <name type="scientific">Lutispora saccharofermentans</name>
    <dbReference type="NCBI Taxonomy" id="3024236"/>
    <lineage>
        <taxon>Bacteria</taxon>
        <taxon>Bacillati</taxon>
        <taxon>Bacillota</taxon>
        <taxon>Clostridia</taxon>
        <taxon>Lutisporales</taxon>
        <taxon>Lutisporaceae</taxon>
        <taxon>Lutispora</taxon>
    </lineage>
</organism>
<dbReference type="RefSeq" id="WP_255227590.1">
    <property type="nucleotide sequence ID" value="NZ_JAJEKE010000009.1"/>
</dbReference>
<dbReference type="Pfam" id="PF00656">
    <property type="entry name" value="Peptidase_C14"/>
    <property type="match status" value="1"/>
</dbReference>
<dbReference type="InterPro" id="IPR011600">
    <property type="entry name" value="Pept_C14_caspase"/>
</dbReference>
<sequence>MLKALVIGVSDYTSIKQQNLPFCKNDIHVVRDSLVSGLKTDKSNVNTCGETGIVTGAEFLCALNNLILSTGTGDTVIFYFSGHGGSLPDGHHLFLSDAAIKTKDIIENLEKAPAKNKIVILDCCMSGNFTIDQTATFNIDEAVEEFAGRGYAVLASSNATQLSFGHPDKPISLFTSFLCEALNDVHIIRQGKKSLYDISKLLFLYLDIWNKKNPHKQQTPIFRANMGGTIFFEVQEYHPYLTARIYEETEDYIIYAVEPLHTGSLKRYAVKVILKSPFSFEEISIANHEIVNKVKKADVYKNDISQKRWQGKSANLVFCYFGRDESDIVNSNYLCHTTWVDEHQDKKWWYRIDNNSIIINDIHFNIHSYYENLKIFTEENIGDKDILIEKTKSIMSHLITLAEKVIGLYNEFLNGTKSEETLMDDLGTIIPSIDKYYFEETDLAIPPIELQEWSQCCSNLSATIHDFTLFYNKRYLSTKTPDNRIACMNMTVSRYYDDLETLKKIMI</sequence>
<dbReference type="SUPFAM" id="SSF52129">
    <property type="entry name" value="Caspase-like"/>
    <property type="match status" value="1"/>
</dbReference>
<feature type="domain" description="Peptidase C14 caspase" evidence="1">
    <location>
        <begin position="3"/>
        <end position="184"/>
    </location>
</feature>
<dbReference type="PANTHER" id="PTHR22576:SF37">
    <property type="entry name" value="MUCOSA-ASSOCIATED LYMPHOID TISSUE LYMPHOMA TRANSLOCATION PROTEIN 1"/>
    <property type="match status" value="1"/>
</dbReference>
<keyword evidence="3" id="KW-1185">Reference proteome</keyword>
<dbReference type="Proteomes" id="UP001651880">
    <property type="component" value="Unassembled WGS sequence"/>
</dbReference>
<dbReference type="Gene3D" id="3.40.50.1460">
    <property type="match status" value="1"/>
</dbReference>
<dbReference type="InterPro" id="IPR052039">
    <property type="entry name" value="Caspase-related_regulators"/>
</dbReference>
<protein>
    <submittedName>
        <fullName evidence="2">Caspase family protein</fullName>
    </submittedName>
</protein>
<dbReference type="InterPro" id="IPR029030">
    <property type="entry name" value="Caspase-like_dom_sf"/>
</dbReference>
<comment type="caution">
    <text evidence="2">The sequence shown here is derived from an EMBL/GenBank/DDBJ whole genome shotgun (WGS) entry which is preliminary data.</text>
</comment>
<evidence type="ECO:0000313" key="2">
    <source>
        <dbReference type="EMBL" id="MCQ1530069.1"/>
    </source>
</evidence>
<gene>
    <name evidence="2" type="ORF">LJD61_10990</name>
</gene>
<reference evidence="2 3" key="1">
    <citation type="submission" date="2021-10" db="EMBL/GenBank/DDBJ databases">
        <title>Lutispora strain m25 sp. nov., a thermophilic, non-spore-forming bacterium isolated from a lab-scale methanogenic bioreactor digesting anaerobic sludge.</title>
        <authorList>
            <person name="El Houari A."/>
            <person name="Mcdonald J."/>
        </authorList>
    </citation>
    <scope>NUCLEOTIDE SEQUENCE [LARGE SCALE GENOMIC DNA]</scope>
    <source>
        <strain evidence="3">m25</strain>
    </source>
</reference>